<feature type="chain" id="PRO_5032775379" evidence="1">
    <location>
        <begin position="28"/>
        <end position="796"/>
    </location>
</feature>
<feature type="domain" description="Non-reducing end beta-L-arabinofuranosidase-like GH127 catalytic" evidence="2">
    <location>
        <begin position="45"/>
        <end position="435"/>
    </location>
</feature>
<dbReference type="Pfam" id="PF20620">
    <property type="entry name" value="DUF6805"/>
    <property type="match status" value="1"/>
</dbReference>
<evidence type="ECO:0000256" key="1">
    <source>
        <dbReference type="SAM" id="SignalP"/>
    </source>
</evidence>
<dbReference type="InterPro" id="IPR008928">
    <property type="entry name" value="6-hairpin_glycosidase_sf"/>
</dbReference>
<evidence type="ECO:0000313" key="6">
    <source>
        <dbReference type="Proteomes" id="UP000460561"/>
    </source>
</evidence>
<dbReference type="SUPFAM" id="SSF48208">
    <property type="entry name" value="Six-hairpin glycosidases"/>
    <property type="match status" value="1"/>
</dbReference>
<dbReference type="InterPro" id="IPR049046">
    <property type="entry name" value="Beta-AFase-like_GH127_middle"/>
</dbReference>
<dbReference type="EMBL" id="WTYQ01000006">
    <property type="protein sequence ID" value="MXP27053.1"/>
    <property type="molecule type" value="Genomic_DNA"/>
</dbReference>
<evidence type="ECO:0000259" key="3">
    <source>
        <dbReference type="Pfam" id="PF20620"/>
    </source>
</evidence>
<keyword evidence="5" id="KW-0378">Hydrolase</keyword>
<dbReference type="RefSeq" id="WP_160740270.1">
    <property type="nucleotide sequence ID" value="NZ_WTYQ01000006.1"/>
</dbReference>
<feature type="domain" description="Glycoside hydrolase GH146 substrate-binding" evidence="3">
    <location>
        <begin position="656"/>
        <end position="783"/>
    </location>
</feature>
<sequence length="796" mass="88519">MIAPTRRQLLAGAATVAVLAAAGPVFAADISTALPANAKPLPLDKVRLRPGPFAHAVETNRKYLLSLSADRLLHNYRTNAGLEPKGKVYGGWESDTIAGHTLGHYMSALALTHAQTGCSECRDRLVYIVDELETVQNAEGDGYVAGFTRKRKDGEVVDGKEIFPEIMAGDIRSGGFDLNGCWVPYYNWHKLFNGLFDAQTHCGIDKGLPIAVGLAGYIDTVFAALDDDQVETMLACEYGGLNESIAELYARTGNDRWLKLANRIYDHRVLDPLRAGEDKLPNFHANTQIPKLIGLARIYEVSGSPQDQFAARYFFDRVTHHHSYVIGGNADREYFFEPDQISRHITEQTCEHCNSYNMLKLTRHLYSWQPQAALFDYYERTHLNHILSQQHPETGGFTYMTPLMSGTVRDYSQPGEDAFWCCVGSGMESHAKHGESIFWQGEKDGRDMLLVNLYIPAEAHWAARGADMVLDTRYPYESESTLTLYGLKKPGRFPIAMRVPGFANGKAAVTVNGETFDAPVRDGYAMIDRDWAQGDTVTMAIPLDLRIESTPDDPDTIAILRGPLVLAADLGSSKDTFEGADPALVGSDLLGAFTAASPEWAVYDTQGIGRPGNLRFVPFYSQYDRRSAVYFKRFSESGWKTQEAAYLAEQARLRDIAARSVDVMHLGEMQAERDHNLESDISYPVTYRGRNGRDARSGGYFEFDMKSREGSLILQATYWGDERKRTFDIMVDGVKLATQTLEQDHPGEFFTVEYPVPAALTLGKSKLRIRFQPHDRNTAGPVFGAVLFTAKEGAPV</sequence>
<reference evidence="5 6" key="1">
    <citation type="submission" date="2019-12" db="EMBL/GenBank/DDBJ databases">
        <title>Genomic-based taxomic classification of the family Erythrobacteraceae.</title>
        <authorList>
            <person name="Xu L."/>
        </authorList>
    </citation>
    <scope>NUCLEOTIDE SEQUENCE [LARGE SCALE GENOMIC DNA]</scope>
    <source>
        <strain evidence="5 6">DSM 18604</strain>
    </source>
</reference>
<dbReference type="Pfam" id="PF20736">
    <property type="entry name" value="Glyco_hydro127M"/>
    <property type="match status" value="1"/>
</dbReference>
<name>A0A845ACT6_9SPHN</name>
<keyword evidence="1" id="KW-0732">Signal</keyword>
<dbReference type="PANTHER" id="PTHR31151">
    <property type="entry name" value="PROLINE-TRNA LIGASE (DUF1680)"/>
    <property type="match status" value="1"/>
</dbReference>
<comment type="caution">
    <text evidence="5">The sequence shown here is derived from an EMBL/GenBank/DDBJ whole genome shotgun (WGS) entry which is preliminary data.</text>
</comment>
<keyword evidence="6" id="KW-1185">Reference proteome</keyword>
<dbReference type="InterPro" id="IPR046544">
    <property type="entry name" value="GH146_SB_dom"/>
</dbReference>
<dbReference type="Proteomes" id="UP000460561">
    <property type="component" value="Unassembled WGS sequence"/>
</dbReference>
<evidence type="ECO:0000259" key="4">
    <source>
        <dbReference type="Pfam" id="PF20736"/>
    </source>
</evidence>
<gene>
    <name evidence="5" type="ORF">GRI39_13550</name>
</gene>
<dbReference type="InterPro" id="IPR006311">
    <property type="entry name" value="TAT_signal"/>
</dbReference>
<dbReference type="InterPro" id="IPR012878">
    <property type="entry name" value="Beta-AFase-like_GH127_cat"/>
</dbReference>
<dbReference type="PROSITE" id="PS51318">
    <property type="entry name" value="TAT"/>
    <property type="match status" value="1"/>
</dbReference>
<accession>A0A845ACT6</accession>
<dbReference type="GO" id="GO:0016787">
    <property type="term" value="F:hydrolase activity"/>
    <property type="evidence" value="ECO:0007669"/>
    <property type="project" value="UniProtKB-KW"/>
</dbReference>
<dbReference type="GO" id="GO:0005975">
    <property type="term" value="P:carbohydrate metabolic process"/>
    <property type="evidence" value="ECO:0007669"/>
    <property type="project" value="InterPro"/>
</dbReference>
<protein>
    <submittedName>
        <fullName evidence="5">Glycoside hydrolase family 127 protein</fullName>
    </submittedName>
</protein>
<proteinExistence type="predicted"/>
<feature type="domain" description="Non-reducing end beta-L-arabinofuranosidase-like GH127 middle" evidence="4">
    <location>
        <begin position="449"/>
        <end position="542"/>
    </location>
</feature>
<dbReference type="Pfam" id="PF07944">
    <property type="entry name" value="Beta-AFase-like_GH127_cat"/>
    <property type="match status" value="1"/>
</dbReference>
<dbReference type="OrthoDB" id="9757939at2"/>
<dbReference type="PANTHER" id="PTHR31151:SF0">
    <property type="entry name" value="PROLINE-TRNA LIGASE (DUF1680)"/>
    <property type="match status" value="1"/>
</dbReference>
<organism evidence="5 6">
    <name type="scientific">Altericroceibacterium indicum</name>
    <dbReference type="NCBI Taxonomy" id="374177"/>
    <lineage>
        <taxon>Bacteria</taxon>
        <taxon>Pseudomonadati</taxon>
        <taxon>Pseudomonadota</taxon>
        <taxon>Alphaproteobacteria</taxon>
        <taxon>Sphingomonadales</taxon>
        <taxon>Erythrobacteraceae</taxon>
        <taxon>Altericroceibacterium</taxon>
    </lineage>
</organism>
<evidence type="ECO:0000313" key="5">
    <source>
        <dbReference type="EMBL" id="MXP27053.1"/>
    </source>
</evidence>
<feature type="signal peptide" evidence="1">
    <location>
        <begin position="1"/>
        <end position="27"/>
    </location>
</feature>
<evidence type="ECO:0000259" key="2">
    <source>
        <dbReference type="Pfam" id="PF07944"/>
    </source>
</evidence>
<dbReference type="AlphaFoldDB" id="A0A845ACT6"/>